<name>A0ACA9MN37_9GLOM</name>
<dbReference type="EMBL" id="CAJVPM010014753">
    <property type="protein sequence ID" value="CAG8603157.1"/>
    <property type="molecule type" value="Genomic_DNA"/>
</dbReference>
<protein>
    <submittedName>
        <fullName evidence="1">8720_t:CDS:1</fullName>
    </submittedName>
</protein>
<reference evidence="1" key="1">
    <citation type="submission" date="2021-06" db="EMBL/GenBank/DDBJ databases">
        <authorList>
            <person name="Kallberg Y."/>
            <person name="Tangrot J."/>
            <person name="Rosling A."/>
        </authorList>
    </citation>
    <scope>NUCLEOTIDE SEQUENCE</scope>
    <source>
        <strain evidence="1">AU212A</strain>
    </source>
</reference>
<evidence type="ECO:0000313" key="1">
    <source>
        <dbReference type="EMBL" id="CAG8603157.1"/>
    </source>
</evidence>
<organism evidence="1 2">
    <name type="scientific">Scutellospora calospora</name>
    <dbReference type="NCBI Taxonomy" id="85575"/>
    <lineage>
        <taxon>Eukaryota</taxon>
        <taxon>Fungi</taxon>
        <taxon>Fungi incertae sedis</taxon>
        <taxon>Mucoromycota</taxon>
        <taxon>Glomeromycotina</taxon>
        <taxon>Glomeromycetes</taxon>
        <taxon>Diversisporales</taxon>
        <taxon>Gigasporaceae</taxon>
        <taxon>Scutellospora</taxon>
    </lineage>
</organism>
<proteinExistence type="predicted"/>
<sequence length="109" mass="13312">MSEENLENLRKQYEQTQRELEQIQNRTNTTYNRVICSVEHMVERNLTESEKRFVIQRMDRDTEIAMNIPNITFTEQVAMHRKFMKDMILRFMPDCNKCNEKLERFPSTF</sequence>
<comment type="caution">
    <text evidence="1">The sequence shown here is derived from an EMBL/GenBank/DDBJ whole genome shotgun (WGS) entry which is preliminary data.</text>
</comment>
<dbReference type="Proteomes" id="UP000789860">
    <property type="component" value="Unassembled WGS sequence"/>
</dbReference>
<accession>A0ACA9MN37</accession>
<evidence type="ECO:0000313" key="2">
    <source>
        <dbReference type="Proteomes" id="UP000789860"/>
    </source>
</evidence>
<keyword evidence="2" id="KW-1185">Reference proteome</keyword>
<gene>
    <name evidence="1" type="ORF">SCALOS_LOCUS6997</name>
</gene>